<comment type="similarity">
    <text evidence="5">Belongs to the SAT4 family.</text>
</comment>
<dbReference type="OrthoDB" id="5329176at2759"/>
<feature type="transmembrane region" description="Helical" evidence="6">
    <location>
        <begin position="249"/>
        <end position="272"/>
    </location>
</feature>
<dbReference type="GeneID" id="63832994"/>
<dbReference type="AlphaFoldDB" id="A0A9P5CU45"/>
<comment type="caution">
    <text evidence="8">The sequence shown here is derived from an EMBL/GenBank/DDBJ whole genome shotgun (WGS) entry which is preliminary data.</text>
</comment>
<feature type="non-terminal residue" evidence="8">
    <location>
        <position position="1"/>
    </location>
</feature>
<reference evidence="8" key="1">
    <citation type="journal article" date="2020" name="Phytopathology">
        <title>Genome sequence of the chestnut blight fungus Cryphonectria parasitica EP155: A fundamental resource for an archetypical invasive plant pathogen.</title>
        <authorList>
            <person name="Crouch J.A."/>
            <person name="Dawe A."/>
            <person name="Aerts A."/>
            <person name="Barry K."/>
            <person name="Churchill A.C.L."/>
            <person name="Grimwood J."/>
            <person name="Hillman B."/>
            <person name="Milgroom M.G."/>
            <person name="Pangilinan J."/>
            <person name="Smith M."/>
            <person name="Salamov A."/>
            <person name="Schmutz J."/>
            <person name="Yadav J."/>
            <person name="Grigoriev I.V."/>
            <person name="Nuss D."/>
        </authorList>
    </citation>
    <scope>NUCLEOTIDE SEQUENCE</scope>
    <source>
        <strain evidence="8">EP155</strain>
    </source>
</reference>
<evidence type="ECO:0000256" key="2">
    <source>
        <dbReference type="ARBA" id="ARBA00022692"/>
    </source>
</evidence>
<sequence length="299" mass="32527">IPLVKTGQIALLVCSVVFAIIPTIAVILRLAARRIANRKLDAADYLILFAWVSRMYSMACSDVTRLTCIVITETLYGGFGWHRLDVVAAFGEQVIVNYHIISMPLEIFWTLSISVSKMSLLLLYVKVFPLSRLTVASKITCAFVGLLALSAVLCTLLICQPIQHNWYLDIPGHCGSQKAVFGIYGVLNLVTDLMVLALPIPSLTGLKLPFLRKAGLVATFAVGFLTCIASVVRLAFLTTMDYEDITYSGVPFILMSVVEPSLAVTLACVPLLRPLLGKGTSRYSSTGTRENIAPLSPQA</sequence>
<evidence type="ECO:0000313" key="9">
    <source>
        <dbReference type="Proteomes" id="UP000803844"/>
    </source>
</evidence>
<evidence type="ECO:0000259" key="7">
    <source>
        <dbReference type="Pfam" id="PF20684"/>
    </source>
</evidence>
<dbReference type="PANTHER" id="PTHR33048">
    <property type="entry name" value="PTH11-LIKE INTEGRAL MEMBRANE PROTEIN (AFU_ORTHOLOGUE AFUA_5G11245)"/>
    <property type="match status" value="1"/>
</dbReference>
<feature type="transmembrane region" description="Helical" evidence="6">
    <location>
        <begin position="6"/>
        <end position="30"/>
    </location>
</feature>
<feature type="transmembrane region" description="Helical" evidence="6">
    <location>
        <begin position="183"/>
        <end position="203"/>
    </location>
</feature>
<feature type="transmembrane region" description="Helical" evidence="6">
    <location>
        <begin position="139"/>
        <end position="163"/>
    </location>
</feature>
<dbReference type="Proteomes" id="UP000803844">
    <property type="component" value="Unassembled WGS sequence"/>
</dbReference>
<dbReference type="PANTHER" id="PTHR33048:SF57">
    <property type="entry name" value="INTEGRAL MEMBRANE PROTEIN-RELATED"/>
    <property type="match status" value="1"/>
</dbReference>
<keyword evidence="3 6" id="KW-1133">Transmembrane helix</keyword>
<keyword evidence="4 6" id="KW-0472">Membrane</keyword>
<evidence type="ECO:0000256" key="1">
    <source>
        <dbReference type="ARBA" id="ARBA00004141"/>
    </source>
</evidence>
<feature type="domain" description="Rhodopsin" evidence="7">
    <location>
        <begin position="28"/>
        <end position="277"/>
    </location>
</feature>
<feature type="transmembrane region" description="Helical" evidence="6">
    <location>
        <begin position="215"/>
        <end position="237"/>
    </location>
</feature>
<dbReference type="RefSeq" id="XP_040782265.1">
    <property type="nucleotide sequence ID" value="XM_040915865.1"/>
</dbReference>
<gene>
    <name evidence="8" type="ORF">M406DRAFT_231203</name>
</gene>
<dbReference type="InterPro" id="IPR049326">
    <property type="entry name" value="Rhodopsin_dom_fungi"/>
</dbReference>
<keyword evidence="9" id="KW-1185">Reference proteome</keyword>
<dbReference type="Pfam" id="PF20684">
    <property type="entry name" value="Fung_rhodopsin"/>
    <property type="match status" value="1"/>
</dbReference>
<evidence type="ECO:0000256" key="3">
    <source>
        <dbReference type="ARBA" id="ARBA00022989"/>
    </source>
</evidence>
<evidence type="ECO:0000256" key="5">
    <source>
        <dbReference type="ARBA" id="ARBA00038359"/>
    </source>
</evidence>
<feature type="non-terminal residue" evidence="8">
    <location>
        <position position="299"/>
    </location>
</feature>
<dbReference type="GO" id="GO:0016020">
    <property type="term" value="C:membrane"/>
    <property type="evidence" value="ECO:0007669"/>
    <property type="project" value="UniProtKB-SubCell"/>
</dbReference>
<evidence type="ECO:0000256" key="6">
    <source>
        <dbReference type="SAM" id="Phobius"/>
    </source>
</evidence>
<protein>
    <recommendedName>
        <fullName evidence="7">Rhodopsin domain-containing protein</fullName>
    </recommendedName>
</protein>
<evidence type="ECO:0000256" key="4">
    <source>
        <dbReference type="ARBA" id="ARBA00023136"/>
    </source>
</evidence>
<name>A0A9P5CU45_CRYP1</name>
<proteinExistence type="inferred from homology"/>
<dbReference type="InterPro" id="IPR052337">
    <property type="entry name" value="SAT4-like"/>
</dbReference>
<evidence type="ECO:0000313" key="8">
    <source>
        <dbReference type="EMBL" id="KAF3771304.1"/>
    </source>
</evidence>
<keyword evidence="2 6" id="KW-0812">Transmembrane</keyword>
<comment type="subcellular location">
    <subcellularLocation>
        <location evidence="1">Membrane</location>
        <topology evidence="1">Multi-pass membrane protein</topology>
    </subcellularLocation>
</comment>
<dbReference type="EMBL" id="MU032344">
    <property type="protein sequence ID" value="KAF3771304.1"/>
    <property type="molecule type" value="Genomic_DNA"/>
</dbReference>
<accession>A0A9P5CU45</accession>
<organism evidence="8 9">
    <name type="scientific">Cryphonectria parasitica (strain ATCC 38755 / EP155)</name>
    <dbReference type="NCBI Taxonomy" id="660469"/>
    <lineage>
        <taxon>Eukaryota</taxon>
        <taxon>Fungi</taxon>
        <taxon>Dikarya</taxon>
        <taxon>Ascomycota</taxon>
        <taxon>Pezizomycotina</taxon>
        <taxon>Sordariomycetes</taxon>
        <taxon>Sordariomycetidae</taxon>
        <taxon>Diaporthales</taxon>
        <taxon>Cryphonectriaceae</taxon>
        <taxon>Cryphonectria-Endothia species complex</taxon>
        <taxon>Cryphonectria</taxon>
    </lineage>
</organism>